<keyword evidence="2 4" id="KW-0808">Transferase</keyword>
<dbReference type="Pfam" id="PF13692">
    <property type="entry name" value="Glyco_trans_1_4"/>
    <property type="match status" value="1"/>
</dbReference>
<evidence type="ECO:0000256" key="1">
    <source>
        <dbReference type="ARBA" id="ARBA00022676"/>
    </source>
</evidence>
<dbReference type="SUPFAM" id="SSF53756">
    <property type="entry name" value="UDP-Glycosyltransferase/glycogen phosphorylase"/>
    <property type="match status" value="1"/>
</dbReference>
<keyword evidence="5" id="KW-1185">Reference proteome</keyword>
<evidence type="ECO:0000313" key="4">
    <source>
        <dbReference type="EMBL" id="MDT0351975.1"/>
    </source>
</evidence>
<protein>
    <submittedName>
        <fullName evidence="4">Glycosyltransferase</fullName>
        <ecNumber evidence="4">2.4.-.-</ecNumber>
    </submittedName>
</protein>
<dbReference type="RefSeq" id="WP_311558474.1">
    <property type="nucleotide sequence ID" value="NZ_JAVREJ010000015.1"/>
</dbReference>
<evidence type="ECO:0000259" key="3">
    <source>
        <dbReference type="Pfam" id="PF13439"/>
    </source>
</evidence>
<organism evidence="4 5">
    <name type="scientific">Pseudonocardia charpentierae</name>
    <dbReference type="NCBI Taxonomy" id="3075545"/>
    <lineage>
        <taxon>Bacteria</taxon>
        <taxon>Bacillati</taxon>
        <taxon>Actinomycetota</taxon>
        <taxon>Actinomycetes</taxon>
        <taxon>Pseudonocardiales</taxon>
        <taxon>Pseudonocardiaceae</taxon>
        <taxon>Pseudonocardia</taxon>
    </lineage>
</organism>
<comment type="caution">
    <text evidence="4">The sequence shown here is derived from an EMBL/GenBank/DDBJ whole genome shotgun (WGS) entry which is preliminary data.</text>
</comment>
<dbReference type="Gene3D" id="3.40.50.2000">
    <property type="entry name" value="Glycogen Phosphorylase B"/>
    <property type="match status" value="2"/>
</dbReference>
<dbReference type="Proteomes" id="UP001183202">
    <property type="component" value="Unassembled WGS sequence"/>
</dbReference>
<proteinExistence type="predicted"/>
<dbReference type="PANTHER" id="PTHR12526">
    <property type="entry name" value="GLYCOSYLTRANSFERASE"/>
    <property type="match status" value="1"/>
</dbReference>
<dbReference type="EC" id="2.4.-.-" evidence="4"/>
<dbReference type="GO" id="GO:0016757">
    <property type="term" value="F:glycosyltransferase activity"/>
    <property type="evidence" value="ECO:0007669"/>
    <property type="project" value="UniProtKB-KW"/>
</dbReference>
<dbReference type="InterPro" id="IPR028098">
    <property type="entry name" value="Glyco_trans_4-like_N"/>
</dbReference>
<evidence type="ECO:0000313" key="5">
    <source>
        <dbReference type="Proteomes" id="UP001183202"/>
    </source>
</evidence>
<keyword evidence="1 4" id="KW-0328">Glycosyltransferase</keyword>
<feature type="domain" description="Glycosyltransferase subfamily 4-like N-terminal" evidence="3">
    <location>
        <begin position="20"/>
        <end position="172"/>
    </location>
</feature>
<dbReference type="Pfam" id="PF13439">
    <property type="entry name" value="Glyco_transf_4"/>
    <property type="match status" value="1"/>
</dbReference>
<gene>
    <name evidence="4" type="ORF">RM445_20820</name>
</gene>
<sequence length="401" mass="43004">MKVAHLVTSFIEDGGPGDELVDLAAASDSTGVEPVVVVLGSSGDRWEVTRLRGLGVPVVELGLAPWDPRAVRRTAQVLREHGVELVHTHRRHADVVGGLATRLGRGPALPLVSTLYKIENLPTNPAERLRRTATILMRRRMAARTVAISHLQRERYRRFSGTDRGLVIVPNGLADPGLLSADERARVRRTRGVADDGILAVCAAPMRRGQGQDLLLDAVAAVPPSIPLTVVLLGDGPLRPWLVSRVEADEVLASRVHFEPRPPHDPAREVIGAADMFLHTTRSAALPSELIRALALGVPAVASHVGGIPEIVTRGTGLLVPLDADPIADAVVRLASDPTLRARLAKGARGHFLANFEARGWAMRLRGVYDEVLARVPAEPVSRPVGSGPATLPPTFFDTPR</sequence>
<accession>A0ABU2NDF2</accession>
<reference evidence="5" key="1">
    <citation type="submission" date="2023-07" db="EMBL/GenBank/DDBJ databases">
        <title>30 novel species of actinomycetes from the DSMZ collection.</title>
        <authorList>
            <person name="Nouioui I."/>
        </authorList>
    </citation>
    <scope>NUCLEOTIDE SEQUENCE [LARGE SCALE GENOMIC DNA]</scope>
    <source>
        <strain evidence="5">DSM 45834</strain>
    </source>
</reference>
<name>A0ABU2NDF2_9PSEU</name>
<dbReference type="EMBL" id="JAVREJ010000015">
    <property type="protein sequence ID" value="MDT0351975.1"/>
    <property type="molecule type" value="Genomic_DNA"/>
</dbReference>
<evidence type="ECO:0000256" key="2">
    <source>
        <dbReference type="ARBA" id="ARBA00022679"/>
    </source>
</evidence>